<comment type="caution">
    <text evidence="1">The sequence shown here is derived from an EMBL/GenBank/DDBJ whole genome shotgun (WGS) entry which is preliminary data.</text>
</comment>
<dbReference type="AlphaFoldDB" id="A0A7J9FWJ7"/>
<reference evidence="1 2" key="1">
    <citation type="journal article" date="2019" name="Genome Biol. Evol.">
        <title>Insights into the evolution of the New World diploid cottons (Gossypium, subgenus Houzingenia) based on genome sequencing.</title>
        <authorList>
            <person name="Grover C.E."/>
            <person name="Arick M.A. 2nd"/>
            <person name="Thrash A."/>
            <person name="Conover J.L."/>
            <person name="Sanders W.S."/>
            <person name="Peterson D.G."/>
            <person name="Frelichowski J.E."/>
            <person name="Scheffler J.A."/>
            <person name="Scheffler B.E."/>
            <person name="Wendel J.F."/>
        </authorList>
    </citation>
    <scope>NUCLEOTIDE SEQUENCE [LARGE SCALE GENOMIC DNA]</scope>
    <source>
        <strain evidence="1">8</strain>
        <tissue evidence="1">Leaf</tissue>
    </source>
</reference>
<proteinExistence type="predicted"/>
<dbReference type="Proteomes" id="UP000593568">
    <property type="component" value="Unassembled WGS sequence"/>
</dbReference>
<protein>
    <submittedName>
        <fullName evidence="1">Uncharacterized protein</fullName>
    </submittedName>
</protein>
<gene>
    <name evidence="1" type="ORF">Gotri_028001</name>
</gene>
<keyword evidence="2" id="KW-1185">Reference proteome</keyword>
<sequence>MKNFPLSSIWRIWPEISYRSPNRFWGFLLQTLDICDNCSNN</sequence>
<evidence type="ECO:0000313" key="2">
    <source>
        <dbReference type="Proteomes" id="UP000593568"/>
    </source>
</evidence>
<evidence type="ECO:0000313" key="1">
    <source>
        <dbReference type="EMBL" id="MBA0789669.1"/>
    </source>
</evidence>
<name>A0A7J9FWJ7_9ROSI</name>
<organism evidence="1 2">
    <name type="scientific">Gossypium trilobum</name>
    <dbReference type="NCBI Taxonomy" id="34281"/>
    <lineage>
        <taxon>Eukaryota</taxon>
        <taxon>Viridiplantae</taxon>
        <taxon>Streptophyta</taxon>
        <taxon>Embryophyta</taxon>
        <taxon>Tracheophyta</taxon>
        <taxon>Spermatophyta</taxon>
        <taxon>Magnoliopsida</taxon>
        <taxon>eudicotyledons</taxon>
        <taxon>Gunneridae</taxon>
        <taxon>Pentapetalae</taxon>
        <taxon>rosids</taxon>
        <taxon>malvids</taxon>
        <taxon>Malvales</taxon>
        <taxon>Malvaceae</taxon>
        <taxon>Malvoideae</taxon>
        <taxon>Gossypium</taxon>
    </lineage>
</organism>
<accession>A0A7J9FWJ7</accession>
<dbReference type="EMBL" id="JABEZW010252770">
    <property type="protein sequence ID" value="MBA0789669.1"/>
    <property type="molecule type" value="Genomic_DNA"/>
</dbReference>